<evidence type="ECO:0000313" key="2">
    <source>
        <dbReference type="EMBL" id="KAG0003169.1"/>
    </source>
</evidence>
<protein>
    <submittedName>
        <fullName evidence="2">Uncharacterized protein</fullName>
    </submittedName>
</protein>
<feature type="region of interest" description="Disordered" evidence="1">
    <location>
        <begin position="14"/>
        <end position="34"/>
    </location>
</feature>
<organism evidence="2 3">
    <name type="scientific">Modicella reniformis</name>
    <dbReference type="NCBI Taxonomy" id="1440133"/>
    <lineage>
        <taxon>Eukaryota</taxon>
        <taxon>Fungi</taxon>
        <taxon>Fungi incertae sedis</taxon>
        <taxon>Mucoromycota</taxon>
        <taxon>Mortierellomycotina</taxon>
        <taxon>Mortierellomycetes</taxon>
        <taxon>Mortierellales</taxon>
        <taxon>Mortierellaceae</taxon>
        <taxon>Modicella</taxon>
    </lineage>
</organism>
<dbReference type="Proteomes" id="UP000749646">
    <property type="component" value="Unassembled WGS sequence"/>
</dbReference>
<reference evidence="2" key="1">
    <citation type="journal article" date="2020" name="Fungal Divers.">
        <title>Resolving the Mortierellaceae phylogeny through synthesis of multi-gene phylogenetics and phylogenomics.</title>
        <authorList>
            <person name="Vandepol N."/>
            <person name="Liber J."/>
            <person name="Desiro A."/>
            <person name="Na H."/>
            <person name="Kennedy M."/>
            <person name="Barry K."/>
            <person name="Grigoriev I.V."/>
            <person name="Miller A.N."/>
            <person name="O'Donnell K."/>
            <person name="Stajich J.E."/>
            <person name="Bonito G."/>
        </authorList>
    </citation>
    <scope>NUCLEOTIDE SEQUENCE</scope>
    <source>
        <strain evidence="2">MES-2147</strain>
    </source>
</reference>
<comment type="caution">
    <text evidence="2">The sequence shown here is derived from an EMBL/GenBank/DDBJ whole genome shotgun (WGS) entry which is preliminary data.</text>
</comment>
<gene>
    <name evidence="2" type="ORF">BGZ65_001953</name>
</gene>
<name>A0A9P6SU83_9FUNG</name>
<accession>A0A9P6SU83</accession>
<dbReference type="AlphaFoldDB" id="A0A9P6SU83"/>
<proteinExistence type="predicted"/>
<dbReference type="OrthoDB" id="10570466at2759"/>
<sequence length="168" mass="19142">MDINTIIDTFVPSEASKAETNKPTTNDRVSPVDVGNNATRVASKFKLAQAENLKLLQAEFLSTDEMEECFNRVNNEGGEAEYDNAIKETGSEAHSRAATTRRKSTAVMDISAIKMKRIKAIRRHTRPDMLGIDFSTNPEDAWHEIEEMYATQRDIRRESFRPVKRYED</sequence>
<keyword evidence="3" id="KW-1185">Reference proteome</keyword>
<evidence type="ECO:0000313" key="3">
    <source>
        <dbReference type="Proteomes" id="UP000749646"/>
    </source>
</evidence>
<dbReference type="EMBL" id="JAAAHW010000373">
    <property type="protein sequence ID" value="KAG0003169.1"/>
    <property type="molecule type" value="Genomic_DNA"/>
</dbReference>
<evidence type="ECO:0000256" key="1">
    <source>
        <dbReference type="SAM" id="MobiDB-lite"/>
    </source>
</evidence>